<gene>
    <name evidence="1" type="ORF">EV385_6597</name>
</gene>
<accession>A0A4Q7Z9J0</accession>
<organism evidence="1 2">
    <name type="scientific">Krasilnikovia cinnamomea</name>
    <dbReference type="NCBI Taxonomy" id="349313"/>
    <lineage>
        <taxon>Bacteria</taxon>
        <taxon>Bacillati</taxon>
        <taxon>Actinomycetota</taxon>
        <taxon>Actinomycetes</taxon>
        <taxon>Micromonosporales</taxon>
        <taxon>Micromonosporaceae</taxon>
        <taxon>Krasilnikovia</taxon>
    </lineage>
</organism>
<sequence length="69" mass="7582">MPLPTRDQMIGNALQEINRAYAALGDAADWLRSDWQPAGSSLTDAQAETRDRLQTAITEAKAAINRAKR</sequence>
<proteinExistence type="predicted"/>
<reference evidence="1 2" key="1">
    <citation type="submission" date="2019-02" db="EMBL/GenBank/DDBJ databases">
        <title>Sequencing the genomes of 1000 actinobacteria strains.</title>
        <authorList>
            <person name="Klenk H.-P."/>
        </authorList>
    </citation>
    <scope>NUCLEOTIDE SEQUENCE [LARGE SCALE GENOMIC DNA]</scope>
    <source>
        <strain evidence="1 2">DSM 45162</strain>
    </source>
</reference>
<comment type="caution">
    <text evidence="1">The sequence shown here is derived from an EMBL/GenBank/DDBJ whole genome shotgun (WGS) entry which is preliminary data.</text>
</comment>
<protein>
    <submittedName>
        <fullName evidence="1">Uncharacterized protein</fullName>
    </submittedName>
</protein>
<evidence type="ECO:0000313" key="1">
    <source>
        <dbReference type="EMBL" id="RZU46523.1"/>
    </source>
</evidence>
<dbReference type="EMBL" id="SHKY01000002">
    <property type="protein sequence ID" value="RZU46523.1"/>
    <property type="molecule type" value="Genomic_DNA"/>
</dbReference>
<evidence type="ECO:0000313" key="2">
    <source>
        <dbReference type="Proteomes" id="UP000292564"/>
    </source>
</evidence>
<name>A0A4Q7Z9J0_9ACTN</name>
<dbReference type="AlphaFoldDB" id="A0A4Q7Z9J0"/>
<keyword evidence="2" id="KW-1185">Reference proteome</keyword>
<dbReference type="Proteomes" id="UP000292564">
    <property type="component" value="Unassembled WGS sequence"/>
</dbReference>